<organism evidence="2 3">
    <name type="scientific">Halanaerobium saccharolyticum</name>
    <dbReference type="NCBI Taxonomy" id="43595"/>
    <lineage>
        <taxon>Bacteria</taxon>
        <taxon>Bacillati</taxon>
        <taxon>Bacillota</taxon>
        <taxon>Clostridia</taxon>
        <taxon>Halanaerobiales</taxon>
        <taxon>Halanaerobiaceae</taxon>
        <taxon>Halanaerobium</taxon>
    </lineage>
</organism>
<keyword evidence="1" id="KW-1133">Transmembrane helix</keyword>
<evidence type="ECO:0000256" key="1">
    <source>
        <dbReference type="SAM" id="Phobius"/>
    </source>
</evidence>
<feature type="transmembrane region" description="Helical" evidence="1">
    <location>
        <begin position="7"/>
        <end position="30"/>
    </location>
</feature>
<proteinExistence type="predicted"/>
<keyword evidence="1" id="KW-0812">Transmembrane</keyword>
<feature type="transmembrane region" description="Helical" evidence="1">
    <location>
        <begin position="42"/>
        <end position="62"/>
    </location>
</feature>
<dbReference type="EMBL" id="SNWX01000048">
    <property type="protein sequence ID" value="TDO71328.1"/>
    <property type="molecule type" value="Genomic_DNA"/>
</dbReference>
<evidence type="ECO:0000313" key="3">
    <source>
        <dbReference type="Proteomes" id="UP000295064"/>
    </source>
</evidence>
<dbReference type="OrthoDB" id="166547at2"/>
<feature type="transmembrane region" description="Helical" evidence="1">
    <location>
        <begin position="74"/>
        <end position="90"/>
    </location>
</feature>
<name>A0A4R6L947_9FIRM</name>
<evidence type="ECO:0000313" key="2">
    <source>
        <dbReference type="EMBL" id="TDO71328.1"/>
    </source>
</evidence>
<dbReference type="InterPro" id="IPR018687">
    <property type="entry name" value="DUF2177_membr"/>
</dbReference>
<dbReference type="Pfam" id="PF09945">
    <property type="entry name" value="DUF2177"/>
    <property type="match status" value="1"/>
</dbReference>
<comment type="caution">
    <text evidence="2">The sequence shown here is derived from an EMBL/GenBank/DDBJ whole genome shotgun (WGS) entry which is preliminary data.</text>
</comment>
<accession>A0A4R6L947</accession>
<sequence>MYYLKSYLITIVIFFAIDLVWLGAVAKNLYREQLGFLLKDNFNATAAAIFYLFFVAGMLFFVINRAVELSSWQYALFAGAFFGFITYSTYDMTNLATIKDWPVMITVIDIVWGSFLCAATSLISYLLINYFKI</sequence>
<dbReference type="RefSeq" id="WP_133516383.1">
    <property type="nucleotide sequence ID" value="NZ_SNWX01000048.1"/>
</dbReference>
<feature type="transmembrane region" description="Helical" evidence="1">
    <location>
        <begin position="110"/>
        <end position="131"/>
    </location>
</feature>
<dbReference type="AlphaFoldDB" id="A0A4R6L947"/>
<keyword evidence="1" id="KW-0472">Membrane</keyword>
<protein>
    <submittedName>
        <fullName evidence="2">Putative membrane protein</fullName>
    </submittedName>
</protein>
<reference evidence="2 3" key="1">
    <citation type="submission" date="2019-03" db="EMBL/GenBank/DDBJ databases">
        <title>Subsurface microbial communities from deep shales in Ohio and West Virginia, USA.</title>
        <authorList>
            <person name="Wrighton K."/>
        </authorList>
    </citation>
    <scope>NUCLEOTIDE SEQUENCE [LARGE SCALE GENOMIC DNA]</scope>
    <source>
        <strain evidence="2 3">MA284_T2</strain>
    </source>
</reference>
<gene>
    <name evidence="2" type="ORF">DFR79_1483</name>
</gene>
<dbReference type="Proteomes" id="UP000295064">
    <property type="component" value="Unassembled WGS sequence"/>
</dbReference>